<reference evidence="3 4" key="1">
    <citation type="submission" date="2019-02" db="EMBL/GenBank/DDBJ databases">
        <title>Deep-cultivation of Planctomycetes and their phenomic and genomic characterization uncovers novel biology.</title>
        <authorList>
            <person name="Wiegand S."/>
            <person name="Jogler M."/>
            <person name="Boedeker C."/>
            <person name="Pinto D."/>
            <person name="Vollmers J."/>
            <person name="Rivas-Marin E."/>
            <person name="Kohn T."/>
            <person name="Peeters S.H."/>
            <person name="Heuer A."/>
            <person name="Rast P."/>
            <person name="Oberbeckmann S."/>
            <person name="Bunk B."/>
            <person name="Jeske O."/>
            <person name="Meyerdierks A."/>
            <person name="Storesund J.E."/>
            <person name="Kallscheuer N."/>
            <person name="Luecker S."/>
            <person name="Lage O.M."/>
            <person name="Pohl T."/>
            <person name="Merkel B.J."/>
            <person name="Hornburger P."/>
            <person name="Mueller R.-W."/>
            <person name="Bruemmer F."/>
            <person name="Labrenz M."/>
            <person name="Spormann A.M."/>
            <person name="Op Den Camp H."/>
            <person name="Overmann J."/>
            <person name="Amann R."/>
            <person name="Jetten M.S.M."/>
            <person name="Mascher T."/>
            <person name="Medema M.H."/>
            <person name="Devos D.P."/>
            <person name="Kaster A.-K."/>
            <person name="Ovreas L."/>
            <person name="Rohde M."/>
            <person name="Galperin M.Y."/>
            <person name="Jogler C."/>
        </authorList>
    </citation>
    <scope>NUCLEOTIDE SEQUENCE [LARGE SCALE GENOMIC DNA]</scope>
    <source>
        <strain evidence="3 4">KOR34</strain>
    </source>
</reference>
<dbReference type="InterPro" id="IPR039743">
    <property type="entry name" value="6GAL/EXGAL"/>
</dbReference>
<dbReference type="AlphaFoldDB" id="A0A5C5VDK0"/>
<dbReference type="PROSITE" id="PS51257">
    <property type="entry name" value="PROKAR_LIPOPROTEIN"/>
    <property type="match status" value="1"/>
</dbReference>
<dbReference type="InterPro" id="IPR013780">
    <property type="entry name" value="Glyco_hydro_b"/>
</dbReference>
<dbReference type="InterPro" id="IPR039514">
    <property type="entry name" value="6GAL-like"/>
</dbReference>
<accession>A0A5C5VDK0</accession>
<proteinExistence type="predicted"/>
<evidence type="ECO:0000313" key="4">
    <source>
        <dbReference type="Proteomes" id="UP000316714"/>
    </source>
</evidence>
<protein>
    <recommendedName>
        <fullName evidence="2">Endo-beta-1,6-galactanase-like domain-containing protein</fullName>
    </recommendedName>
</protein>
<keyword evidence="4" id="KW-1185">Reference proteome</keyword>
<dbReference type="EMBL" id="SIHJ01000001">
    <property type="protein sequence ID" value="TWT36261.1"/>
    <property type="molecule type" value="Genomic_DNA"/>
</dbReference>
<dbReference type="Pfam" id="PF14587">
    <property type="entry name" value="Glyco_hydr_30_2"/>
    <property type="match status" value="1"/>
</dbReference>
<dbReference type="Proteomes" id="UP000316714">
    <property type="component" value="Unassembled WGS sequence"/>
</dbReference>
<keyword evidence="1" id="KW-0732">Signal</keyword>
<comment type="caution">
    <text evidence="3">The sequence shown here is derived from an EMBL/GenBank/DDBJ whole genome shotgun (WGS) entry which is preliminary data.</text>
</comment>
<evidence type="ECO:0000313" key="3">
    <source>
        <dbReference type="EMBL" id="TWT36261.1"/>
    </source>
</evidence>
<organism evidence="3 4">
    <name type="scientific">Posidoniimonas corsicana</name>
    <dbReference type="NCBI Taxonomy" id="1938618"/>
    <lineage>
        <taxon>Bacteria</taxon>
        <taxon>Pseudomonadati</taxon>
        <taxon>Planctomycetota</taxon>
        <taxon>Planctomycetia</taxon>
        <taxon>Pirellulales</taxon>
        <taxon>Lacipirellulaceae</taxon>
        <taxon>Posidoniimonas</taxon>
    </lineage>
</organism>
<name>A0A5C5VDK0_9BACT</name>
<dbReference type="InterPro" id="IPR018247">
    <property type="entry name" value="EF_Hand_1_Ca_BS"/>
</dbReference>
<dbReference type="GO" id="GO:0004553">
    <property type="term" value="F:hydrolase activity, hydrolyzing O-glycosyl compounds"/>
    <property type="evidence" value="ECO:0007669"/>
    <property type="project" value="InterPro"/>
</dbReference>
<feature type="chain" id="PRO_5023016378" description="Endo-beta-1,6-galactanase-like domain-containing protein" evidence="1">
    <location>
        <begin position="27"/>
        <end position="1002"/>
    </location>
</feature>
<dbReference type="PANTHER" id="PTHR42767:SF1">
    <property type="entry name" value="ENDO-BETA-1,6-GALACTANASE-LIKE DOMAIN-CONTAINING PROTEIN"/>
    <property type="match status" value="1"/>
</dbReference>
<feature type="domain" description="Endo-beta-1,6-galactanase-like" evidence="2">
    <location>
        <begin position="33"/>
        <end position="250"/>
    </location>
</feature>
<dbReference type="PANTHER" id="PTHR42767">
    <property type="entry name" value="ENDO-BETA-1,6-GALACTANASE"/>
    <property type="match status" value="1"/>
</dbReference>
<sequence precursor="true">MQVTLSRLAPMAVVLAACAIGCPESAAIDIGTAASHRNQRFEAWGSSLAWMGNELGRPTTNPMRRTQIVDMLFDQDNGLGLNFLRYNIGAGQNPAGPAITRPGAAMDGWAPSAPTDISDPSTWGWDWDADQTQRLVLGMAIERGLTQIEAFANSAPWWMTVSQSSRGNPSTGATNLDPDNYGIFGHYLLEVAEHFESNLGVHFHTLAPMNEPGATWWDGSNNQEGMHIPVGGAQSALVREVGQQIIDRGLEMGLGGPEETAIRWSVNSYDNWDATTRGFVSQINTHSYPWGGGSDAADAAALVAYNQSRPEGPKKIYATEFGTGGDSTPLSGGVTLANQITSDLNNLGAAGWTYWQAVEDNNGSNWGLIIAPFDGANNSFDTRRQFYVMKQFSQHIRPGSHILDQADDEVVASYDPRLGATTLVITNDETASVDTRTFNLLDQTVSHSRVIRTSDSEYYQALGGATVSPRGNQVTVSSPASTVTTVQLHHRPNLIQNPGFDLDGAANGASAIPGWQSVGNVAFDTGSDLTGDGSGTGRLETNSAENTGRLFQTSIGDAGADLTGVAFQLSVDLLLQSAGSANYDADAYLALEFYGADDQTLAHASADDFQTLLEPAYGINNDSHTDSAYRTYQSGRFVAPPGARYVRPVIRFDNVGARSSDWSFVDNAYLQQVHPEADAKEWASTGGGDLTDHSKWLTHASVEKNSRLYFGTAITQDAAVTLDAAEAVTGMTFFSDHQYEIAGAGALQVGAIDATALIDVRLGGHGVSVPTELIGATELQVLTDAQIEFSGGFHVSGQRLTKLGAGLVDWSTGFKLNGGVLVTYAADEATLHFGSDAVLDGGLELLLAPGQVLGVGEQFELATYSSLSDTFDTIILPSIPGGYAWRVDYGATALTATVINSVLGGDFNGDGHVDAADYTVWRDNRGAADESALAGAGDGVNGVDGGDYLLWRENFGATTTAQSLPASVPEPTSLMLAGTLGIGLLELRRRQPRKRTRATIAA</sequence>
<dbReference type="Gene3D" id="2.60.40.1180">
    <property type="entry name" value="Golgi alpha-mannosidase II"/>
    <property type="match status" value="1"/>
</dbReference>
<gene>
    <name evidence="3" type="ORF">KOR34_11650</name>
</gene>
<dbReference type="Gene3D" id="3.20.20.80">
    <property type="entry name" value="Glycosidases"/>
    <property type="match status" value="1"/>
</dbReference>
<dbReference type="SUPFAM" id="SSF51445">
    <property type="entry name" value="(Trans)glycosidases"/>
    <property type="match status" value="1"/>
</dbReference>
<dbReference type="InterPro" id="IPR017853">
    <property type="entry name" value="GH"/>
</dbReference>
<evidence type="ECO:0000259" key="2">
    <source>
        <dbReference type="Pfam" id="PF14587"/>
    </source>
</evidence>
<feature type="signal peptide" evidence="1">
    <location>
        <begin position="1"/>
        <end position="26"/>
    </location>
</feature>
<dbReference type="PROSITE" id="PS00018">
    <property type="entry name" value="EF_HAND_1"/>
    <property type="match status" value="1"/>
</dbReference>
<evidence type="ECO:0000256" key="1">
    <source>
        <dbReference type="SAM" id="SignalP"/>
    </source>
</evidence>